<proteinExistence type="inferred from homology"/>
<name>A0A5R9GLL3_9PROT</name>
<dbReference type="InterPro" id="IPR007474">
    <property type="entry name" value="ApaG_domain"/>
</dbReference>
<evidence type="ECO:0000313" key="4">
    <source>
        <dbReference type="Proteomes" id="UP000306585"/>
    </source>
</evidence>
<dbReference type="HAMAP" id="MF_00791">
    <property type="entry name" value="ApaG"/>
    <property type="match status" value="1"/>
</dbReference>
<dbReference type="AlphaFoldDB" id="A0A5R9GLL3"/>
<comment type="caution">
    <text evidence="3">The sequence shown here is derived from an EMBL/GenBank/DDBJ whole genome shotgun (WGS) entry which is preliminary data.</text>
</comment>
<dbReference type="SUPFAM" id="SSF110069">
    <property type="entry name" value="ApaG-like"/>
    <property type="match status" value="1"/>
</dbReference>
<feature type="domain" description="ApaG" evidence="2">
    <location>
        <begin position="1"/>
        <end position="126"/>
    </location>
</feature>
<dbReference type="OrthoDB" id="5293821at2"/>
<dbReference type="InterPro" id="IPR036767">
    <property type="entry name" value="ApaG_sf"/>
</dbReference>
<sequence length="126" mass="13843">MSAGVRVEVHVKPEYAEVHSDPGNRRYLFIYHVSIYNAGTVSVQLLSRYWQISDADGRVEEVQGDGVVGQQPVIAAGQAFYYHSFCVLETPVGCMQGSYRMSRPDDGEVFDVPIAAFTLAVPGSLN</sequence>
<protein>
    <recommendedName>
        <fullName evidence="1">Protein ApaG</fullName>
    </recommendedName>
</protein>
<keyword evidence="4" id="KW-1185">Reference proteome</keyword>
<dbReference type="NCBIfam" id="NF003967">
    <property type="entry name" value="PRK05461.1"/>
    <property type="match status" value="1"/>
</dbReference>
<dbReference type="Proteomes" id="UP000306585">
    <property type="component" value="Unassembled WGS sequence"/>
</dbReference>
<dbReference type="EMBL" id="VBRY01000012">
    <property type="protein sequence ID" value="TLS66015.1"/>
    <property type="molecule type" value="Genomic_DNA"/>
</dbReference>
<evidence type="ECO:0000256" key="1">
    <source>
        <dbReference type="ARBA" id="ARBA00017693"/>
    </source>
</evidence>
<dbReference type="RefSeq" id="WP_138240044.1">
    <property type="nucleotide sequence ID" value="NZ_VBRY01000012.1"/>
</dbReference>
<accession>A0A5R9GLL3</accession>
<dbReference type="InterPro" id="IPR023065">
    <property type="entry name" value="Uncharacterised_ApaG"/>
</dbReference>
<dbReference type="GO" id="GO:0070987">
    <property type="term" value="P:error-free translesion synthesis"/>
    <property type="evidence" value="ECO:0007669"/>
    <property type="project" value="TreeGrafter"/>
</dbReference>
<dbReference type="PANTHER" id="PTHR14289:SF16">
    <property type="entry name" value="POLYMERASE DELTA-INTERACTING PROTEIN 2"/>
    <property type="match status" value="1"/>
</dbReference>
<dbReference type="Pfam" id="PF04379">
    <property type="entry name" value="DUF525"/>
    <property type="match status" value="1"/>
</dbReference>
<reference evidence="3 4" key="1">
    <citation type="journal article" date="2019" name="Appl. Environ. Microbiol.">
        <title>Environmental Evidence and Genomic Insight of Iron-oxidizing Bacteria Preference Towards More Corrosion Resistant Stainless Steel at Higher Salinities.</title>
        <authorList>
            <person name="Garrison C.E."/>
            <person name="Price K.A."/>
            <person name="Field E.K."/>
        </authorList>
    </citation>
    <scope>NUCLEOTIDE SEQUENCE [LARGE SCALE GENOMIC DNA]</scope>
    <source>
        <strain evidence="3 4">P3</strain>
    </source>
</reference>
<dbReference type="PROSITE" id="PS51087">
    <property type="entry name" value="APAG"/>
    <property type="match status" value="1"/>
</dbReference>
<evidence type="ECO:0000259" key="2">
    <source>
        <dbReference type="PROSITE" id="PS51087"/>
    </source>
</evidence>
<dbReference type="PANTHER" id="PTHR14289">
    <property type="entry name" value="F-BOX ONLY PROTEIN 3"/>
    <property type="match status" value="1"/>
</dbReference>
<organism evidence="3 4">
    <name type="scientific">Mariprofundus erugo</name>
    <dbReference type="NCBI Taxonomy" id="2528639"/>
    <lineage>
        <taxon>Bacteria</taxon>
        <taxon>Pseudomonadati</taxon>
        <taxon>Pseudomonadota</taxon>
        <taxon>Candidatius Mariprofundia</taxon>
        <taxon>Mariprofundales</taxon>
        <taxon>Mariprofundaceae</taxon>
        <taxon>Mariprofundus</taxon>
    </lineage>
</organism>
<dbReference type="Gene3D" id="2.60.40.1470">
    <property type="entry name" value="ApaG domain"/>
    <property type="match status" value="1"/>
</dbReference>
<evidence type="ECO:0000313" key="3">
    <source>
        <dbReference type="EMBL" id="TLS66015.1"/>
    </source>
</evidence>
<gene>
    <name evidence="3" type="primary">apaG</name>
    <name evidence="3" type="ORF">FEF65_11745</name>
</gene>